<gene>
    <name evidence="2" type="ORF">CPB83DRAFT_174266</name>
</gene>
<proteinExistence type="predicted"/>
<sequence length="108" mass="12265">MVELSNSSGKKKTRKIHPGEALGILPSPTPHKNKNTRRYKRGNLDAILRVRGRLRNAFPGLSVTKPAIRAAYKKAGWPTNEIDWATKREIKVAREHEEAARETYMNAF</sequence>
<evidence type="ECO:0000313" key="2">
    <source>
        <dbReference type="EMBL" id="KAF9521774.1"/>
    </source>
</evidence>
<name>A0A9P6E3D2_9AGAR</name>
<dbReference type="Proteomes" id="UP000807306">
    <property type="component" value="Unassembled WGS sequence"/>
</dbReference>
<organism evidence="2 3">
    <name type="scientific">Crepidotus variabilis</name>
    <dbReference type="NCBI Taxonomy" id="179855"/>
    <lineage>
        <taxon>Eukaryota</taxon>
        <taxon>Fungi</taxon>
        <taxon>Dikarya</taxon>
        <taxon>Basidiomycota</taxon>
        <taxon>Agaricomycotina</taxon>
        <taxon>Agaricomycetes</taxon>
        <taxon>Agaricomycetidae</taxon>
        <taxon>Agaricales</taxon>
        <taxon>Agaricineae</taxon>
        <taxon>Crepidotaceae</taxon>
        <taxon>Crepidotus</taxon>
    </lineage>
</organism>
<comment type="caution">
    <text evidence="2">The sequence shown here is derived from an EMBL/GenBank/DDBJ whole genome shotgun (WGS) entry which is preliminary data.</text>
</comment>
<accession>A0A9P6E3D2</accession>
<evidence type="ECO:0000313" key="3">
    <source>
        <dbReference type="Proteomes" id="UP000807306"/>
    </source>
</evidence>
<dbReference type="EMBL" id="MU157990">
    <property type="protein sequence ID" value="KAF9521774.1"/>
    <property type="molecule type" value="Genomic_DNA"/>
</dbReference>
<dbReference type="OrthoDB" id="3054237at2759"/>
<feature type="region of interest" description="Disordered" evidence="1">
    <location>
        <begin position="1"/>
        <end position="37"/>
    </location>
</feature>
<keyword evidence="3" id="KW-1185">Reference proteome</keyword>
<protein>
    <submittedName>
        <fullName evidence="2">Uncharacterized protein</fullName>
    </submittedName>
</protein>
<reference evidence="2" key="1">
    <citation type="submission" date="2020-11" db="EMBL/GenBank/DDBJ databases">
        <authorList>
            <consortium name="DOE Joint Genome Institute"/>
            <person name="Ahrendt S."/>
            <person name="Riley R."/>
            <person name="Andreopoulos W."/>
            <person name="Labutti K."/>
            <person name="Pangilinan J."/>
            <person name="Ruiz-Duenas F.J."/>
            <person name="Barrasa J.M."/>
            <person name="Sanchez-Garcia M."/>
            <person name="Camarero S."/>
            <person name="Miyauchi S."/>
            <person name="Serrano A."/>
            <person name="Linde D."/>
            <person name="Babiker R."/>
            <person name="Drula E."/>
            <person name="Ayuso-Fernandez I."/>
            <person name="Pacheco R."/>
            <person name="Padilla G."/>
            <person name="Ferreira P."/>
            <person name="Barriuso J."/>
            <person name="Kellner H."/>
            <person name="Castanera R."/>
            <person name="Alfaro M."/>
            <person name="Ramirez L."/>
            <person name="Pisabarro A.G."/>
            <person name="Kuo A."/>
            <person name="Tritt A."/>
            <person name="Lipzen A."/>
            <person name="He G."/>
            <person name="Yan M."/>
            <person name="Ng V."/>
            <person name="Cullen D."/>
            <person name="Martin F."/>
            <person name="Rosso M.-N."/>
            <person name="Henrissat B."/>
            <person name="Hibbett D."/>
            <person name="Martinez A.T."/>
            <person name="Grigoriev I.V."/>
        </authorList>
    </citation>
    <scope>NUCLEOTIDE SEQUENCE</scope>
    <source>
        <strain evidence="2">CBS 506.95</strain>
    </source>
</reference>
<dbReference type="AlphaFoldDB" id="A0A9P6E3D2"/>
<evidence type="ECO:0000256" key="1">
    <source>
        <dbReference type="SAM" id="MobiDB-lite"/>
    </source>
</evidence>